<accession>A0A2U1CTD8</accession>
<dbReference type="EMBL" id="QEKQ01000011">
    <property type="protein sequence ID" value="PVY69825.1"/>
    <property type="molecule type" value="Genomic_DNA"/>
</dbReference>
<comment type="caution">
    <text evidence="1">The sequence shown here is derived from an EMBL/GenBank/DDBJ whole genome shotgun (WGS) entry which is preliminary data.</text>
</comment>
<evidence type="ECO:0000313" key="1">
    <source>
        <dbReference type="EMBL" id="PVY69825.1"/>
    </source>
</evidence>
<evidence type="ECO:0000313" key="2">
    <source>
        <dbReference type="Proteomes" id="UP000245887"/>
    </source>
</evidence>
<gene>
    <name evidence="1" type="ORF">C8D92_11154</name>
</gene>
<protein>
    <submittedName>
        <fullName evidence="1">Uncharacterized protein</fullName>
    </submittedName>
</protein>
<dbReference type="AlphaFoldDB" id="A0A2U1CTD8"/>
<dbReference type="Proteomes" id="UP000245887">
    <property type="component" value="Unassembled WGS sequence"/>
</dbReference>
<name>A0A2U1CTD8_9GAMM</name>
<proteinExistence type="predicted"/>
<sequence length="30" mass="3442">MVSSPFAKAQRLMRDRLLPYIRPVDEAALP</sequence>
<reference evidence="1 2" key="1">
    <citation type="submission" date="2018-04" db="EMBL/GenBank/DDBJ databases">
        <title>Genomic Encyclopedia of Type Strains, Phase IV (KMG-IV): sequencing the most valuable type-strain genomes for metagenomic binning, comparative biology and taxonomic classification.</title>
        <authorList>
            <person name="Goeker M."/>
        </authorList>
    </citation>
    <scope>NUCLEOTIDE SEQUENCE [LARGE SCALE GENOMIC DNA]</scope>
    <source>
        <strain evidence="1 2">DSM 28688</strain>
    </source>
</reference>
<feature type="non-terminal residue" evidence="1">
    <location>
        <position position="30"/>
    </location>
</feature>
<organism evidence="1 2">
    <name type="scientific">Tamilnaduibacter salinus</name>
    <dbReference type="NCBI Taxonomy" id="1484056"/>
    <lineage>
        <taxon>Bacteria</taxon>
        <taxon>Pseudomonadati</taxon>
        <taxon>Pseudomonadota</taxon>
        <taxon>Gammaproteobacteria</taxon>
        <taxon>Pseudomonadales</taxon>
        <taxon>Marinobacteraceae</taxon>
        <taxon>Tamilnaduibacter</taxon>
    </lineage>
</organism>